<name>A0A431V9Q7_9PROT</name>
<dbReference type="InterPro" id="IPR025737">
    <property type="entry name" value="FApF"/>
</dbReference>
<evidence type="ECO:0000256" key="1">
    <source>
        <dbReference type="SAM" id="MobiDB-lite"/>
    </source>
</evidence>
<evidence type="ECO:0000313" key="2">
    <source>
        <dbReference type="EMBL" id="RTR12451.1"/>
    </source>
</evidence>
<keyword evidence="3" id="KW-1185">Reference proteome</keyword>
<proteinExistence type="predicted"/>
<feature type="region of interest" description="Disordered" evidence="1">
    <location>
        <begin position="64"/>
        <end position="105"/>
    </location>
</feature>
<gene>
    <name evidence="2" type="ORF">EJ903_25450</name>
</gene>
<accession>A0A431V9Q7</accession>
<sequence length="401" mass="43852">MRYLSLPFLPRLRKVCRTNGQSTKSSLRSTPARTGALTNRQSTRRPFDEKGGCGFWCHGKGEDVHRQGSGSASTRKSRTPAPHGKIRAGKQENLQNNQQPSGKNMTNNIHTMILCLMILLFSQPSHAIEGGVSSHAAPGVDHFYAAVIPPPGNWYVPYLNTYHASRLNDASGNSAVPDFKVDAAIHLSRVLKMTTYEVLGGQWGVQAIVPLAHLEVTAGGRSQSKNGLGDIFLSPVTLRWNSGNFHWGYVLSGNLPTGAYSKHDLANIGRNYATLSSGAGLTYLDPEGFEAGGVAWFYKNFRNPATGYTSGDELVINYSLAWHFDALTLGATGYYYRQVSDDKRGGRKVGSDGYRGETFAIGPTINYRLGSIPITAAWQHETRAKNRSQGDKLWLKAVISF</sequence>
<comment type="caution">
    <text evidence="2">The sequence shown here is derived from an EMBL/GenBank/DDBJ whole genome shotgun (WGS) entry which is preliminary data.</text>
</comment>
<feature type="compositionally biased region" description="Polar residues" evidence="1">
    <location>
        <begin position="18"/>
        <end position="41"/>
    </location>
</feature>
<protein>
    <recommendedName>
        <fullName evidence="4">Phenol degradation protein meta</fullName>
    </recommendedName>
</protein>
<dbReference type="AlphaFoldDB" id="A0A431V9Q7"/>
<dbReference type="EMBL" id="RXMA01000055">
    <property type="protein sequence ID" value="RTR12451.1"/>
    <property type="molecule type" value="Genomic_DNA"/>
</dbReference>
<dbReference type="Proteomes" id="UP000277007">
    <property type="component" value="Unassembled WGS sequence"/>
</dbReference>
<feature type="region of interest" description="Disordered" evidence="1">
    <location>
        <begin position="17"/>
        <end position="46"/>
    </location>
</feature>
<dbReference type="Pfam" id="PF13557">
    <property type="entry name" value="Phenol_MetA_deg"/>
    <property type="match status" value="1"/>
</dbReference>
<evidence type="ECO:0008006" key="4">
    <source>
        <dbReference type="Google" id="ProtNLM"/>
    </source>
</evidence>
<evidence type="ECO:0000313" key="3">
    <source>
        <dbReference type="Proteomes" id="UP000277007"/>
    </source>
</evidence>
<feature type="compositionally biased region" description="Polar residues" evidence="1">
    <location>
        <begin position="92"/>
        <end position="105"/>
    </location>
</feature>
<organism evidence="2 3">
    <name type="scientific">Azospirillum griseum</name>
    <dbReference type="NCBI Taxonomy" id="2496639"/>
    <lineage>
        <taxon>Bacteria</taxon>
        <taxon>Pseudomonadati</taxon>
        <taxon>Pseudomonadota</taxon>
        <taxon>Alphaproteobacteria</taxon>
        <taxon>Rhodospirillales</taxon>
        <taxon>Azospirillaceae</taxon>
        <taxon>Azospirillum</taxon>
    </lineage>
</organism>
<reference evidence="2 3" key="1">
    <citation type="submission" date="2018-12" db="EMBL/GenBank/DDBJ databases">
        <authorList>
            <person name="Yang Y."/>
        </authorList>
    </citation>
    <scope>NUCLEOTIDE SEQUENCE [LARGE SCALE GENOMIC DNA]</scope>
    <source>
        <strain evidence="2 3">L-25-5w-1</strain>
    </source>
</reference>